<reference evidence="2 3" key="1">
    <citation type="journal article" date="2007" name="Appl. Environ. Microbiol.">
        <title>Isolation of key methanogens for global methane emission from rice paddy fields: a novel isolate affiliated with the clone cluster rice cluster I.</title>
        <authorList>
            <person name="Sakai S."/>
            <person name="Imachi H."/>
            <person name="Sekiguchi Y."/>
            <person name="Ohashi A."/>
            <person name="Harada H."/>
            <person name="Kamagata Y."/>
        </authorList>
    </citation>
    <scope>NUCLEOTIDE SEQUENCE [LARGE SCALE GENOMIC DNA]</scope>
    <source>
        <strain evidence="3">DSM 17711 / JCM 13418 / NBRC 101707 / SANAE</strain>
    </source>
</reference>
<evidence type="ECO:0000313" key="2">
    <source>
        <dbReference type="EMBL" id="BAI63018.1"/>
    </source>
</evidence>
<keyword evidence="1" id="KW-0812">Transmembrane</keyword>
<protein>
    <submittedName>
        <fullName evidence="2">Uncharacterized protein</fullName>
    </submittedName>
</protein>
<gene>
    <name evidence="2" type="ordered locus">MCP_2946</name>
</gene>
<dbReference type="eggNOG" id="arCOG11694">
    <property type="taxonomic scope" value="Archaea"/>
</dbReference>
<feature type="transmembrane region" description="Helical" evidence="1">
    <location>
        <begin position="117"/>
        <end position="136"/>
    </location>
</feature>
<accession>D1Z2U6</accession>
<reference evidence="2 3" key="2">
    <citation type="journal article" date="2008" name="Int. J. Syst. Evol. Microbiol.">
        <title>Methanocella paludicola gen. nov., sp. nov., a methane-producing archaeon, the first isolate of the lineage 'Rice Cluster I', and proposal of the new archaeal order Methanocellales ord. nov.</title>
        <authorList>
            <person name="Sakai S."/>
            <person name="Imachi H."/>
            <person name="Hanada S."/>
            <person name="Ohashi A."/>
            <person name="Harada H."/>
            <person name="Kamagata Y."/>
        </authorList>
    </citation>
    <scope>NUCLEOTIDE SEQUENCE [LARGE SCALE GENOMIC DNA]</scope>
    <source>
        <strain evidence="3">DSM 17711 / JCM 13418 / NBRC 101707 / SANAE</strain>
    </source>
</reference>
<evidence type="ECO:0000256" key="1">
    <source>
        <dbReference type="SAM" id="Phobius"/>
    </source>
</evidence>
<organism evidence="2 3">
    <name type="scientific">Methanocella paludicola (strain DSM 17711 / JCM 13418 / NBRC 101707 / SANAE)</name>
    <dbReference type="NCBI Taxonomy" id="304371"/>
    <lineage>
        <taxon>Archaea</taxon>
        <taxon>Methanobacteriati</taxon>
        <taxon>Methanobacteriota</taxon>
        <taxon>Stenosarchaea group</taxon>
        <taxon>Methanomicrobia</taxon>
        <taxon>Methanocellales</taxon>
        <taxon>Methanocellaceae</taxon>
        <taxon>Methanocella</taxon>
    </lineage>
</organism>
<dbReference type="AlphaFoldDB" id="D1Z2U6"/>
<feature type="transmembrane region" description="Helical" evidence="1">
    <location>
        <begin position="86"/>
        <end position="105"/>
    </location>
</feature>
<sequence length="137" mass="14279">MVTMDATNKESGPDVVGRIMALEQRTRGLGGRLSALEMRFSGDASACDVTEFVPAGPEGPHASLEGRVAALEAATNKKAPVQKVSVLDMTGIAVGLLMIAVGMLLATDSIDLLRNPLLAFAGGFIVLGCAAWRLLVR</sequence>
<evidence type="ECO:0000313" key="3">
    <source>
        <dbReference type="Proteomes" id="UP000001882"/>
    </source>
</evidence>
<keyword evidence="3" id="KW-1185">Reference proteome</keyword>
<proteinExistence type="predicted"/>
<dbReference type="InParanoid" id="D1Z2U6"/>
<name>D1Z2U6_METPS</name>
<dbReference type="KEGG" id="mpd:MCP_2946"/>
<dbReference type="EMBL" id="AP011532">
    <property type="protein sequence ID" value="BAI63018.1"/>
    <property type="molecule type" value="Genomic_DNA"/>
</dbReference>
<reference evidence="3" key="3">
    <citation type="journal article" date="2011" name="PLoS ONE">
        <title>Genome sequence of a mesophilic hydrogenotrophic methanogen Methanocella paludicola, the first cultivated representative of the order Methanocellales.</title>
        <authorList>
            <person name="Sakai S."/>
            <person name="Takaki Y."/>
            <person name="Shimamura S."/>
            <person name="Sekine M."/>
            <person name="Tajima T."/>
            <person name="Kosugi H."/>
            <person name="Ichikawa N."/>
            <person name="Tasumi E."/>
            <person name="Hiraki A.T."/>
            <person name="Shimizu A."/>
            <person name="Kato Y."/>
            <person name="Nishiko R."/>
            <person name="Mori K."/>
            <person name="Fujita N."/>
            <person name="Imachi H."/>
            <person name="Takai K."/>
        </authorList>
    </citation>
    <scope>NUCLEOTIDE SEQUENCE [LARGE SCALE GENOMIC DNA]</scope>
    <source>
        <strain evidence="3">DSM 17711 / JCM 13418 / NBRC 101707 / SANAE</strain>
    </source>
</reference>
<keyword evidence="1" id="KW-1133">Transmembrane helix</keyword>
<dbReference type="Proteomes" id="UP000001882">
    <property type="component" value="Chromosome"/>
</dbReference>
<keyword evidence="1" id="KW-0472">Membrane</keyword>
<dbReference type="STRING" id="304371.MCP_2946"/>